<dbReference type="CDD" id="cd03386">
    <property type="entry name" value="PAP2_Aur1_like"/>
    <property type="match status" value="1"/>
</dbReference>
<reference evidence="8" key="1">
    <citation type="submission" date="2020-05" db="EMBL/GenBank/DDBJ databases">
        <authorList>
            <person name="Chiriac C."/>
            <person name="Salcher M."/>
            <person name="Ghai R."/>
            <person name="Kavagutti S V."/>
        </authorList>
    </citation>
    <scope>NUCLEOTIDE SEQUENCE</scope>
</reference>
<evidence type="ECO:0000256" key="1">
    <source>
        <dbReference type="ARBA" id="ARBA00004141"/>
    </source>
</evidence>
<feature type="transmembrane region" description="Helical" evidence="5">
    <location>
        <begin position="248"/>
        <end position="265"/>
    </location>
</feature>
<feature type="transmembrane region" description="Helical" evidence="5">
    <location>
        <begin position="271"/>
        <end position="292"/>
    </location>
</feature>
<name>A0A6J6I0R0_9ZZZZ</name>
<gene>
    <name evidence="7" type="ORF">UFOPK1808_00034</name>
    <name evidence="8" type="ORF">UFOPK1889_00478</name>
</gene>
<dbReference type="InterPro" id="IPR026841">
    <property type="entry name" value="Aur1/Ipt1"/>
</dbReference>
<keyword evidence="2 5" id="KW-0812">Transmembrane</keyword>
<sequence length="304" mass="35227">MSNSEFTLGNFRPYVFTAFLAVFVWSIFAHGIPVDRIAVLLWMLSAFLVSSIGRTKSELFQTVRDWLILVAMYMLYDYSRGTADQWGIPVNYTWLRDIDRFLFWGHDPGIWLQHHLYVPLDVRWYDVVGAVLYMTHFVFPVLPLVMLRLRKRNEWTQYVRRFSLTLGIAVLTFIAFPAAPPWMSSKAQYMPRIERITGRGWWELHLKTVSQTLDRGAAVLNAVAAMPSLHAGMSLLVALWFTRHAARWVRIVVLVYPLCMALTLVYFGEHYVIDCIAGWGVVLIAWAISNWWEKGHPPTNQLSN</sequence>
<evidence type="ECO:0000313" key="8">
    <source>
        <dbReference type="EMBL" id="CAB4614308.1"/>
    </source>
</evidence>
<feature type="transmembrane region" description="Helical" evidence="5">
    <location>
        <begin position="36"/>
        <end position="52"/>
    </location>
</feature>
<dbReference type="GO" id="GO:0016020">
    <property type="term" value="C:membrane"/>
    <property type="evidence" value="ECO:0007669"/>
    <property type="project" value="UniProtKB-SubCell"/>
</dbReference>
<feature type="transmembrane region" description="Helical" evidence="5">
    <location>
        <begin position="218"/>
        <end position="241"/>
    </location>
</feature>
<dbReference type="EMBL" id="CAEZUL010000002">
    <property type="protein sequence ID" value="CAB4588920.1"/>
    <property type="molecule type" value="Genomic_DNA"/>
</dbReference>
<dbReference type="Gene3D" id="1.20.144.10">
    <property type="entry name" value="Phosphatidic acid phosphatase type 2/haloperoxidase"/>
    <property type="match status" value="1"/>
</dbReference>
<comment type="subcellular location">
    <subcellularLocation>
        <location evidence="1">Membrane</location>
        <topology evidence="1">Multi-pass membrane protein</topology>
    </subcellularLocation>
</comment>
<keyword evidence="3 5" id="KW-1133">Transmembrane helix</keyword>
<feature type="transmembrane region" description="Helical" evidence="5">
    <location>
        <begin position="12"/>
        <end position="30"/>
    </location>
</feature>
<evidence type="ECO:0000256" key="2">
    <source>
        <dbReference type="ARBA" id="ARBA00022692"/>
    </source>
</evidence>
<dbReference type="AlphaFoldDB" id="A0A6J6I0R0"/>
<protein>
    <submittedName>
        <fullName evidence="8">Unannotated protein</fullName>
    </submittedName>
</protein>
<evidence type="ECO:0000313" key="7">
    <source>
        <dbReference type="EMBL" id="CAB4588920.1"/>
    </source>
</evidence>
<accession>A0A6J6I0R0</accession>
<feature type="transmembrane region" description="Helical" evidence="5">
    <location>
        <begin position="159"/>
        <end position="179"/>
    </location>
</feature>
<evidence type="ECO:0000256" key="5">
    <source>
        <dbReference type="SAM" id="Phobius"/>
    </source>
</evidence>
<evidence type="ECO:0000259" key="6">
    <source>
        <dbReference type="Pfam" id="PF14378"/>
    </source>
</evidence>
<dbReference type="EMBL" id="CAEZUZ010000057">
    <property type="protein sequence ID" value="CAB4614308.1"/>
    <property type="molecule type" value="Genomic_DNA"/>
</dbReference>
<feature type="domain" description="Inositolphosphotransferase Aur1/Ipt1" evidence="6">
    <location>
        <begin position="107"/>
        <end position="288"/>
    </location>
</feature>
<proteinExistence type="predicted"/>
<evidence type="ECO:0000256" key="3">
    <source>
        <dbReference type="ARBA" id="ARBA00022989"/>
    </source>
</evidence>
<dbReference type="InterPro" id="IPR052185">
    <property type="entry name" value="IPC_Synthase-Related"/>
</dbReference>
<feature type="transmembrane region" description="Helical" evidence="5">
    <location>
        <begin position="127"/>
        <end position="147"/>
    </location>
</feature>
<dbReference type="PANTHER" id="PTHR31310">
    <property type="match status" value="1"/>
</dbReference>
<keyword evidence="4 5" id="KW-0472">Membrane</keyword>
<dbReference type="Pfam" id="PF14378">
    <property type="entry name" value="PAP2_3"/>
    <property type="match status" value="1"/>
</dbReference>
<evidence type="ECO:0000256" key="4">
    <source>
        <dbReference type="ARBA" id="ARBA00023136"/>
    </source>
</evidence>
<dbReference type="PANTHER" id="PTHR31310:SF7">
    <property type="entry name" value="PA-PHOSPHATASE RELATED-FAMILY PROTEIN DDB_G0268928"/>
    <property type="match status" value="1"/>
</dbReference>
<organism evidence="8">
    <name type="scientific">freshwater metagenome</name>
    <dbReference type="NCBI Taxonomy" id="449393"/>
    <lineage>
        <taxon>unclassified sequences</taxon>
        <taxon>metagenomes</taxon>
        <taxon>ecological metagenomes</taxon>
    </lineage>
</organism>